<dbReference type="EMBL" id="JAVRRA010000103">
    <property type="protein sequence ID" value="KAK5293301.1"/>
    <property type="molecule type" value="Genomic_DNA"/>
</dbReference>
<keyword evidence="4" id="KW-0223">Dioxygenase</keyword>
<dbReference type="SUPFAM" id="SSF51735">
    <property type="entry name" value="NAD(P)-binding Rossmann-fold domains"/>
    <property type="match status" value="1"/>
</dbReference>
<dbReference type="PANTHER" id="PTHR43976">
    <property type="entry name" value="SHORT CHAIN DEHYDROGENASE"/>
    <property type="match status" value="1"/>
</dbReference>
<feature type="region of interest" description="Disordered" evidence="3">
    <location>
        <begin position="238"/>
        <end position="306"/>
    </location>
</feature>
<evidence type="ECO:0000256" key="2">
    <source>
        <dbReference type="ARBA" id="ARBA00023002"/>
    </source>
</evidence>
<dbReference type="PANTHER" id="PTHR43976:SF16">
    <property type="entry name" value="SHORT-CHAIN DEHYDROGENASE_REDUCTASE FAMILY PROTEIN"/>
    <property type="match status" value="1"/>
</dbReference>
<comment type="caution">
    <text evidence="4">The sequence shown here is derived from an EMBL/GenBank/DDBJ whole genome shotgun (WGS) entry which is preliminary data.</text>
</comment>
<dbReference type="Pfam" id="PF00106">
    <property type="entry name" value="adh_short"/>
    <property type="match status" value="1"/>
</dbReference>
<gene>
    <name evidence="4" type="primary">ADI1_1</name>
    <name evidence="4" type="ORF">LTR16_001700</name>
</gene>
<evidence type="ECO:0000313" key="5">
    <source>
        <dbReference type="Proteomes" id="UP001357485"/>
    </source>
</evidence>
<evidence type="ECO:0000256" key="1">
    <source>
        <dbReference type="ARBA" id="ARBA00006484"/>
    </source>
</evidence>
<protein>
    <submittedName>
        <fullName evidence="4">1,2-dihydroxy-3-keto-5-methylthiopentene dioxygenase</fullName>
    </submittedName>
</protein>
<proteinExistence type="inferred from homology"/>
<evidence type="ECO:0000313" key="4">
    <source>
        <dbReference type="EMBL" id="KAK5293301.1"/>
    </source>
</evidence>
<evidence type="ECO:0000256" key="3">
    <source>
        <dbReference type="SAM" id="MobiDB-lite"/>
    </source>
</evidence>
<dbReference type="InterPro" id="IPR036291">
    <property type="entry name" value="NAD(P)-bd_dom_sf"/>
</dbReference>
<keyword evidence="5" id="KW-1185">Reference proteome</keyword>
<keyword evidence="2" id="KW-0560">Oxidoreductase</keyword>
<organism evidence="4 5">
    <name type="scientific">Cryomyces antarcticus</name>
    <dbReference type="NCBI Taxonomy" id="329879"/>
    <lineage>
        <taxon>Eukaryota</taxon>
        <taxon>Fungi</taxon>
        <taxon>Dikarya</taxon>
        <taxon>Ascomycota</taxon>
        <taxon>Pezizomycotina</taxon>
        <taxon>Dothideomycetes</taxon>
        <taxon>Dothideomycetes incertae sedis</taxon>
        <taxon>Cryomyces</taxon>
    </lineage>
</organism>
<dbReference type="InterPro" id="IPR002347">
    <property type="entry name" value="SDR_fam"/>
</dbReference>
<sequence>MADVALSPSANARIPKLRLPATCEPSGEGHHPALKVWVVFGATGHMGRSLVKAVLSHGDRVTAVGRTLENSMAQMTGWHEHCLGLLCDVRVRETVDAVLQRTIAHWGRIDIIANCTGYGVIGACEDQDEHEVRSQFETNFFGTLNIIQLSLPYFRAQLSGRYLIFSSTNVKSAELVWQLGHCSYPPLRLLLGSYAVESIRDRLRSIIEEIEDWKHLSFPVTAEQEEAERLAEDLQAADEQAGELQDERDGLGTGEAKEEGEMQRVLEEKEGQELERSVALEQNQQQQQQPVDGNGATLDKSTQSSP</sequence>
<dbReference type="Proteomes" id="UP001357485">
    <property type="component" value="Unassembled WGS sequence"/>
</dbReference>
<reference evidence="4 5" key="1">
    <citation type="submission" date="2023-08" db="EMBL/GenBank/DDBJ databases">
        <title>Black Yeasts Isolated from many extreme environments.</title>
        <authorList>
            <person name="Coleine C."/>
            <person name="Stajich J.E."/>
            <person name="Selbmann L."/>
        </authorList>
    </citation>
    <scope>NUCLEOTIDE SEQUENCE [LARGE SCALE GENOMIC DNA]</scope>
    <source>
        <strain evidence="4 5">CCFEE 536</strain>
    </source>
</reference>
<name>A0ABR0M821_9PEZI</name>
<dbReference type="GO" id="GO:0051213">
    <property type="term" value="F:dioxygenase activity"/>
    <property type="evidence" value="ECO:0007669"/>
    <property type="project" value="UniProtKB-KW"/>
</dbReference>
<accession>A0ABR0M821</accession>
<dbReference type="InterPro" id="IPR051911">
    <property type="entry name" value="SDR_oxidoreductase"/>
</dbReference>
<dbReference type="Gene3D" id="3.40.50.720">
    <property type="entry name" value="NAD(P)-binding Rossmann-like Domain"/>
    <property type="match status" value="1"/>
</dbReference>
<feature type="compositionally biased region" description="Basic and acidic residues" evidence="3">
    <location>
        <begin position="245"/>
        <end position="278"/>
    </location>
</feature>
<comment type="similarity">
    <text evidence="1">Belongs to the short-chain dehydrogenases/reductases (SDR) family.</text>
</comment>